<gene>
    <name evidence="2" type="ORF">ACFQE1_07330</name>
</gene>
<reference evidence="2 3" key="1">
    <citation type="journal article" date="2019" name="Int. J. Syst. Evol. Microbiol.">
        <title>The Global Catalogue of Microorganisms (GCM) 10K type strain sequencing project: providing services to taxonomists for standard genome sequencing and annotation.</title>
        <authorList>
            <consortium name="The Broad Institute Genomics Platform"/>
            <consortium name="The Broad Institute Genome Sequencing Center for Infectious Disease"/>
            <person name="Wu L."/>
            <person name="Ma J."/>
        </authorList>
    </citation>
    <scope>NUCLEOTIDE SEQUENCE [LARGE SCALE GENOMIC DNA]</scope>
    <source>
        <strain evidence="2 3">NBRC 111368</strain>
    </source>
</reference>
<evidence type="ECO:0008006" key="4">
    <source>
        <dbReference type="Google" id="ProtNLM"/>
    </source>
</evidence>
<feature type="transmembrane region" description="Helical" evidence="1">
    <location>
        <begin position="7"/>
        <end position="25"/>
    </location>
</feature>
<comment type="caution">
    <text evidence="2">The sequence shown here is derived from an EMBL/GenBank/DDBJ whole genome shotgun (WGS) entry which is preliminary data.</text>
</comment>
<dbReference type="AlphaFoldDB" id="A0ABD5RY77"/>
<protein>
    <recommendedName>
        <fullName evidence="4">LexA-binding, inner membrane-associated hydrolase</fullName>
    </recommendedName>
</protein>
<keyword evidence="1" id="KW-0812">Transmembrane</keyword>
<feature type="transmembrane region" description="Helical" evidence="1">
    <location>
        <begin position="92"/>
        <end position="121"/>
    </location>
</feature>
<proteinExistence type="predicted"/>
<evidence type="ECO:0000313" key="3">
    <source>
        <dbReference type="Proteomes" id="UP001596328"/>
    </source>
</evidence>
<dbReference type="Proteomes" id="UP001596328">
    <property type="component" value="Unassembled WGS sequence"/>
</dbReference>
<organism evidence="2 3">
    <name type="scientific">Halobium palmae</name>
    <dbReference type="NCBI Taxonomy" id="1776492"/>
    <lineage>
        <taxon>Archaea</taxon>
        <taxon>Methanobacteriati</taxon>
        <taxon>Methanobacteriota</taxon>
        <taxon>Stenosarchaea group</taxon>
        <taxon>Halobacteria</taxon>
        <taxon>Halobacteriales</taxon>
        <taxon>Haloferacaceae</taxon>
        <taxon>Halobium</taxon>
    </lineage>
</organism>
<name>A0ABD5RY77_9EURY</name>
<keyword evidence="1" id="KW-1133">Transmembrane helix</keyword>
<dbReference type="EMBL" id="JBHSWU010000118">
    <property type="protein sequence ID" value="MFC6724189.1"/>
    <property type="molecule type" value="Genomic_DNA"/>
</dbReference>
<accession>A0ABD5RY77</accession>
<keyword evidence="1" id="KW-0472">Membrane</keyword>
<keyword evidence="3" id="KW-1185">Reference proteome</keyword>
<evidence type="ECO:0000313" key="2">
    <source>
        <dbReference type="EMBL" id="MFC6724189.1"/>
    </source>
</evidence>
<sequence>MYSKHHFLISVVVAALVSVLTTSAYPWWLLLTVAAVVGVGIDFDHFLVAAAKTGGWDPIRRCLRDPRIVLFDQGEIFEEGEVGVTNRLLSHVVIAGLLVGALAVVDPFLAAFVALVLYFHLLADLVWDVWDMADS</sequence>
<evidence type="ECO:0000256" key="1">
    <source>
        <dbReference type="SAM" id="Phobius"/>
    </source>
</evidence>